<protein>
    <submittedName>
        <fullName evidence="13">Ion transporter</fullName>
    </submittedName>
</protein>
<feature type="transmembrane region" description="Helical" evidence="11">
    <location>
        <begin position="143"/>
        <end position="170"/>
    </location>
</feature>
<evidence type="ECO:0000256" key="6">
    <source>
        <dbReference type="ARBA" id="ARBA00022958"/>
    </source>
</evidence>
<dbReference type="Gene3D" id="1.10.287.70">
    <property type="match status" value="1"/>
</dbReference>
<evidence type="ECO:0000256" key="2">
    <source>
        <dbReference type="ARBA" id="ARBA00022448"/>
    </source>
</evidence>
<evidence type="ECO:0000256" key="4">
    <source>
        <dbReference type="ARBA" id="ARBA00022692"/>
    </source>
</evidence>
<dbReference type="InterPro" id="IPR047871">
    <property type="entry name" value="K_chnl_Slo-like"/>
</dbReference>
<gene>
    <name evidence="13" type="ORF">HTSR_0427</name>
</gene>
<organism evidence="13 14">
    <name type="scientific">Halodesulfurarchaeum formicicum</name>
    <dbReference type="NCBI Taxonomy" id="1873524"/>
    <lineage>
        <taxon>Archaea</taxon>
        <taxon>Methanobacteriati</taxon>
        <taxon>Methanobacteriota</taxon>
        <taxon>Stenosarchaea group</taxon>
        <taxon>Halobacteria</taxon>
        <taxon>Halobacteriales</taxon>
        <taxon>Halobacteriaceae</taxon>
        <taxon>Halodesulfurarchaeum</taxon>
    </lineage>
</organism>
<feature type="transmembrane region" description="Helical" evidence="11">
    <location>
        <begin position="28"/>
        <end position="49"/>
    </location>
</feature>
<evidence type="ECO:0000313" key="14">
    <source>
        <dbReference type="Proteomes" id="UP000185608"/>
    </source>
</evidence>
<evidence type="ECO:0000256" key="7">
    <source>
        <dbReference type="ARBA" id="ARBA00022989"/>
    </source>
</evidence>
<feature type="domain" description="Ion transport" evidence="12">
    <location>
        <begin position="35"/>
        <end position="227"/>
    </location>
</feature>
<keyword evidence="4 11" id="KW-0812">Transmembrane</keyword>
<evidence type="ECO:0000256" key="3">
    <source>
        <dbReference type="ARBA" id="ARBA00022538"/>
    </source>
</evidence>
<dbReference type="InterPro" id="IPR005821">
    <property type="entry name" value="Ion_trans_dom"/>
</dbReference>
<feature type="transmembrane region" description="Helical" evidence="11">
    <location>
        <begin position="190"/>
        <end position="207"/>
    </location>
</feature>
<proteinExistence type="predicted"/>
<feature type="transmembrane region" description="Helical" evidence="11">
    <location>
        <begin position="61"/>
        <end position="83"/>
    </location>
</feature>
<evidence type="ECO:0000313" key="13">
    <source>
        <dbReference type="EMBL" id="AOW79627.1"/>
    </source>
</evidence>
<keyword evidence="9 11" id="KW-0472">Membrane</keyword>
<dbReference type="KEGG" id="halh:HTSR_0427"/>
<dbReference type="Pfam" id="PF00520">
    <property type="entry name" value="Ion_trans"/>
    <property type="match status" value="1"/>
</dbReference>
<evidence type="ECO:0000256" key="11">
    <source>
        <dbReference type="SAM" id="Phobius"/>
    </source>
</evidence>
<name>A0A1D8S2N8_9EURY</name>
<evidence type="ECO:0000256" key="5">
    <source>
        <dbReference type="ARBA" id="ARBA00022826"/>
    </source>
</evidence>
<dbReference type="STRING" id="1873524.HSR6_0412"/>
<evidence type="ECO:0000259" key="12">
    <source>
        <dbReference type="Pfam" id="PF00520"/>
    </source>
</evidence>
<keyword evidence="6" id="KW-0630">Potassium</keyword>
<dbReference type="Proteomes" id="UP000185608">
    <property type="component" value="Chromosome"/>
</dbReference>
<dbReference type="GO" id="GO:0016020">
    <property type="term" value="C:membrane"/>
    <property type="evidence" value="ECO:0007669"/>
    <property type="project" value="UniProtKB-SubCell"/>
</dbReference>
<dbReference type="EMBL" id="CP016070">
    <property type="protein sequence ID" value="AOW79627.1"/>
    <property type="molecule type" value="Genomic_DNA"/>
</dbReference>
<dbReference type="PANTHER" id="PTHR10027:SF10">
    <property type="entry name" value="SLOWPOKE 2, ISOFORM D"/>
    <property type="match status" value="1"/>
</dbReference>
<dbReference type="GeneID" id="29828439"/>
<evidence type="ECO:0000256" key="9">
    <source>
        <dbReference type="ARBA" id="ARBA00023136"/>
    </source>
</evidence>
<keyword evidence="5" id="KW-0631">Potassium channel</keyword>
<keyword evidence="8" id="KW-0406">Ion transport</keyword>
<evidence type="ECO:0000256" key="1">
    <source>
        <dbReference type="ARBA" id="ARBA00004141"/>
    </source>
</evidence>
<evidence type="ECO:0000256" key="8">
    <source>
        <dbReference type="ARBA" id="ARBA00023065"/>
    </source>
</evidence>
<dbReference type="PANTHER" id="PTHR10027">
    <property type="entry name" value="CALCIUM-ACTIVATED POTASSIUM CHANNEL ALPHA CHAIN"/>
    <property type="match status" value="1"/>
</dbReference>
<dbReference type="SUPFAM" id="SSF81324">
    <property type="entry name" value="Voltage-gated potassium channels"/>
    <property type="match status" value="1"/>
</dbReference>
<dbReference type="AlphaFoldDB" id="A0A1D8S2N8"/>
<accession>A0A1D8S2N8</accession>
<reference evidence="13 14" key="1">
    <citation type="submission" date="2016-06" db="EMBL/GenBank/DDBJ databases">
        <title>Discovery of anaerobic lithoheterotrophic haloarchaeon capable of sulfur respiration by hydrogen and formate.</title>
        <authorList>
            <person name="Sorokin D.Y."/>
            <person name="Kublanov I.V."/>
            <person name="Roman P."/>
            <person name="Sinninghe Damste J.S."/>
            <person name="Golyshin P.N."/>
            <person name="Rojo D."/>
            <person name="Ciordia S."/>
            <person name="Mena Md.C."/>
            <person name="Ferrer M."/>
            <person name="Smedile F."/>
            <person name="Messina E."/>
            <person name="La Cono V."/>
            <person name="Yakimov M.M."/>
        </authorList>
    </citation>
    <scope>NUCLEOTIDE SEQUENCE [LARGE SCALE GENOMIC DNA]</scope>
    <source>
        <strain evidence="13 14">HTSR1</strain>
    </source>
</reference>
<keyword evidence="7 11" id="KW-1133">Transmembrane helix</keyword>
<keyword evidence="2" id="KW-0813">Transport</keyword>
<keyword evidence="10" id="KW-0407">Ion channel</keyword>
<feature type="transmembrane region" description="Helical" evidence="11">
    <location>
        <begin position="103"/>
        <end position="123"/>
    </location>
</feature>
<comment type="subcellular location">
    <subcellularLocation>
        <location evidence="1">Membrane</location>
        <topology evidence="1">Multi-pass membrane protein</topology>
    </subcellularLocation>
</comment>
<dbReference type="GO" id="GO:0005267">
    <property type="term" value="F:potassium channel activity"/>
    <property type="evidence" value="ECO:0007669"/>
    <property type="project" value="UniProtKB-KW"/>
</dbReference>
<sequence>MTAQQSTPVPTGRRERVRFYLLDHETPIGKAIDIALLVLNVAFIAVFVAQTYPASTQVRSALWGFEVLLAVIFGVEYILRLYGAKSRFGEATDPYTVVDLLSVLPTFALLLVPGSVFVQLGFLRALRVIRVLRFYRFTHDAEFFFGTISISALRVLKLGLTVFVIFFTSAGLFYSVEVQANPGIAHFGDAFYYIVIALATVGFGDIVPTTVAGRWVTVGAVLTAIILVPRQAGAIIRTWTHKGKVEVTCPNCGLQYHDQDASHCKACGHVIYQEYDSRE</sequence>
<dbReference type="RefSeq" id="WP_070364383.1">
    <property type="nucleotide sequence ID" value="NZ_CP016070.1"/>
</dbReference>
<keyword evidence="3" id="KW-0633">Potassium transport</keyword>
<dbReference type="PRINTS" id="PR00169">
    <property type="entry name" value="KCHANNEL"/>
</dbReference>
<evidence type="ECO:0000256" key="10">
    <source>
        <dbReference type="ARBA" id="ARBA00023303"/>
    </source>
</evidence>